<evidence type="ECO:0000313" key="6">
    <source>
        <dbReference type="EMBL" id="KAA2257564.1"/>
    </source>
</evidence>
<dbReference type="Gene3D" id="3.30.300.30">
    <property type="match status" value="1"/>
</dbReference>
<evidence type="ECO:0000313" key="7">
    <source>
        <dbReference type="Proteomes" id="UP000323454"/>
    </source>
</evidence>
<dbReference type="FunFam" id="1.10.1200.10:FF:000005">
    <property type="entry name" value="Nonribosomal peptide synthetase 1"/>
    <property type="match status" value="1"/>
</dbReference>
<keyword evidence="7" id="KW-1185">Reference proteome</keyword>
<sequence>MSITRGAPVTRHSLLHQLFAHRAAQFPDAVAVVDGSLQVTYGELAEQAGGLSRFLRALGVGLGGRVGVCLPPGADLVRSVLAIWRAGAAVVPVDRDRPAPDSGVSVLLTHTGRVSAPDGIRLVCLDIAAVPTFADDAAEVEVTGADAAFVAGGPDGDALLVGHAALAEDVRWLVRQHELSAEDRVLHADQARPRDLGAALVAGATLVVASGGAEARAVVEHGVTVLPVTGELAGDLVGQADWPDCGSVRLVLSTGAALDAELCRELVRHNKAALWHAHGLAECGVAVTAQPFDPAQESDVLPLGRPLDHLRVLLLDEYGERVPAGVPGELHVAGLGVAPCYPDAPELTAERLVPDADGEPGWRLHRTGDLVRERNDGTLEHLGLVDPDAGLDLLSGPGLLLDSGRPAYVAPETPAELSVAEVWSELLEVDDVGLDDDFFQLGGYSLLLTQLTQRLHAATGRQVLLADLYTAVTVRAQAALVSAGADEVPPIGLAPRGDALPLSFGQRRLWFLDELHPRSVEWVLPLFLRLPADLSTDVVQLVLDALAARHESLRTRYLSRGGEPRQLVDPPGRTELRVLDGPADDAVFRAQFEAGFDLASGQVWRALLVREAGAEQLLFVTIHHIACDGWSSTVLEREFRQLCAGLLAGRAPELPALPVQYADYAAWQRQWRGKEKLGQELDFWRQELAGLPQLELPTDRPRPPERDPRGELVPFTIPAALASAVTALGQQHQATPFMTLLTAFGALLGRHSGQWDLGVGVPVAGRSRPELEHVVGFFLNSLVVRCRLDGDPAFADALDRVRETSLAAFAHQDVSFEHLVEELRPERDLSRTPLYQVAFNFNDDEVGGGLPDRVDGETFLHARQVAKTDLTLYVRREADGAWTGVFEYATALFERGTVERLASHFLALLEAVTGKPTAQLSTVDLLSADERTELLTAWNDTGRDWPSASVLDLFEAGVADHPDAVAVVAGGSRLTYRALDERANRIAHQLVAAGAGPDALVGVCLNRGLDLVPALLGVWKAGAAYVPLDPGNPAERLRHVLADSGAPVLVTESALADQVEGYQGGVVLLDRDAAAIAARPGTPPARTGDRDRLAYVIYTSGSTGTPKGVMVTQRGLANHLRWAAETLVTGDGGAPLFSSIAFDLPATNLYAPLITGRPVHVLPHDLDLGDLGRALAEAGPFSFVKLTPGHLDLLAHQLTDDQASGLAGLILVAGEALPARTANHWLDVLGPGRLVNEYGPTEASIGSTTHPVAGPHAATVPLGLPLPNTTAHVLDDAGRPAALGVAGELHLGGDGVARGYLDRPALTAERFVPDPYGTAGSRLYRTGDLARRRSDGAIEFLGRIDNQVKLRGYRIELGEIEARLGAEPEVRDAVVILREDNENAKSLVAYVVPAAGQTVDAGVLRDRLGAVLPDYMVPAAVQSIEAIPLTANGKLDHRALPSVDLSTAEHRPPSTPTEQRIAEIWGELLGVDGIGVEDSFFELGGHSILAIRMVSKLQDEFDIDLAIRAVFERPTISGLAQAVEEHIRAEIEALSDAELLLATESEA</sequence>
<dbReference type="InterPro" id="IPR020845">
    <property type="entry name" value="AMP-binding_CS"/>
</dbReference>
<dbReference type="PANTHER" id="PTHR45527:SF1">
    <property type="entry name" value="FATTY ACID SYNTHASE"/>
    <property type="match status" value="1"/>
</dbReference>
<gene>
    <name evidence="6" type="ORF">F0L68_25035</name>
</gene>
<dbReference type="NCBIfam" id="TIGR01733">
    <property type="entry name" value="AA-adenyl-dom"/>
    <property type="match status" value="1"/>
</dbReference>
<dbReference type="InterPro" id="IPR000873">
    <property type="entry name" value="AMP-dep_synth/lig_dom"/>
</dbReference>
<dbReference type="GO" id="GO:0044550">
    <property type="term" value="P:secondary metabolite biosynthetic process"/>
    <property type="evidence" value="ECO:0007669"/>
    <property type="project" value="TreeGrafter"/>
</dbReference>
<dbReference type="PANTHER" id="PTHR45527">
    <property type="entry name" value="NONRIBOSOMAL PEPTIDE SYNTHETASE"/>
    <property type="match status" value="1"/>
</dbReference>
<dbReference type="Gene3D" id="3.40.50.980">
    <property type="match status" value="2"/>
</dbReference>
<dbReference type="OrthoDB" id="2378856at2"/>
<evidence type="ECO:0000256" key="2">
    <source>
        <dbReference type="ARBA" id="ARBA00006432"/>
    </source>
</evidence>
<dbReference type="Gene3D" id="3.30.559.30">
    <property type="entry name" value="Nonribosomal peptide synthetase, condensation domain"/>
    <property type="match status" value="1"/>
</dbReference>
<dbReference type="FunFam" id="3.30.300.30:FF:000010">
    <property type="entry name" value="Enterobactin synthetase component F"/>
    <property type="match status" value="1"/>
</dbReference>
<dbReference type="SUPFAM" id="SSF52777">
    <property type="entry name" value="CoA-dependent acyltransferases"/>
    <property type="match status" value="2"/>
</dbReference>
<keyword evidence="3" id="KW-0596">Phosphopantetheine</keyword>
<dbReference type="EMBL" id="VUOB01000045">
    <property type="protein sequence ID" value="KAA2257564.1"/>
    <property type="molecule type" value="Genomic_DNA"/>
</dbReference>
<organism evidence="6 7">
    <name type="scientific">Solihabitans fulvus</name>
    <dbReference type="NCBI Taxonomy" id="1892852"/>
    <lineage>
        <taxon>Bacteria</taxon>
        <taxon>Bacillati</taxon>
        <taxon>Actinomycetota</taxon>
        <taxon>Actinomycetes</taxon>
        <taxon>Pseudonocardiales</taxon>
        <taxon>Pseudonocardiaceae</taxon>
        <taxon>Solihabitans</taxon>
    </lineage>
</organism>
<accession>A0A5B2X2R5</accession>
<dbReference type="PROSITE" id="PS00012">
    <property type="entry name" value="PHOSPHOPANTETHEINE"/>
    <property type="match status" value="1"/>
</dbReference>
<protein>
    <submittedName>
        <fullName evidence="6">Amino acid adenylation domain-containing protein</fullName>
    </submittedName>
</protein>
<dbReference type="InterPro" id="IPR042099">
    <property type="entry name" value="ANL_N_sf"/>
</dbReference>
<dbReference type="InterPro" id="IPR023213">
    <property type="entry name" value="CAT-like_dom_sf"/>
</dbReference>
<dbReference type="InterPro" id="IPR020806">
    <property type="entry name" value="PKS_PP-bd"/>
</dbReference>
<reference evidence="6 7" key="1">
    <citation type="submission" date="2019-09" db="EMBL/GenBank/DDBJ databases">
        <title>Goodfellowia gen. nov., a new genus of the Pseudonocardineae related to Actinoalloteichus, containing Goodfellowia coeruleoviolacea gen. nov., comb. nov. gen. nov., comb. nov.</title>
        <authorList>
            <person name="Labeda D."/>
        </authorList>
    </citation>
    <scope>NUCLEOTIDE SEQUENCE [LARGE SCALE GENOMIC DNA]</scope>
    <source>
        <strain evidence="6 7">AN110305</strain>
    </source>
</reference>
<dbReference type="Pfam" id="PF00501">
    <property type="entry name" value="AMP-binding"/>
    <property type="match status" value="3"/>
</dbReference>
<dbReference type="InterPro" id="IPR009081">
    <property type="entry name" value="PP-bd_ACP"/>
</dbReference>
<evidence type="ECO:0000256" key="1">
    <source>
        <dbReference type="ARBA" id="ARBA00001957"/>
    </source>
</evidence>
<dbReference type="SMART" id="SM00823">
    <property type="entry name" value="PKS_PP"/>
    <property type="match status" value="2"/>
</dbReference>
<comment type="similarity">
    <text evidence="2">Belongs to the ATP-dependent AMP-binding enzyme family.</text>
</comment>
<evidence type="ECO:0000259" key="5">
    <source>
        <dbReference type="PROSITE" id="PS50075"/>
    </source>
</evidence>
<dbReference type="FunFam" id="3.40.50.980:FF:000001">
    <property type="entry name" value="Non-ribosomal peptide synthetase"/>
    <property type="match status" value="1"/>
</dbReference>
<dbReference type="Gene3D" id="3.40.50.12780">
    <property type="entry name" value="N-terminal domain of ligase-like"/>
    <property type="match status" value="1"/>
</dbReference>
<dbReference type="GO" id="GO:0008610">
    <property type="term" value="P:lipid biosynthetic process"/>
    <property type="evidence" value="ECO:0007669"/>
    <property type="project" value="UniProtKB-ARBA"/>
</dbReference>
<evidence type="ECO:0000256" key="4">
    <source>
        <dbReference type="ARBA" id="ARBA00022553"/>
    </source>
</evidence>
<reference evidence="6 7" key="2">
    <citation type="submission" date="2019-09" db="EMBL/GenBank/DDBJ databases">
        <authorList>
            <person name="Jin C."/>
        </authorList>
    </citation>
    <scope>NUCLEOTIDE SEQUENCE [LARGE SCALE GENOMIC DNA]</scope>
    <source>
        <strain evidence="6 7">AN110305</strain>
    </source>
</reference>
<comment type="cofactor">
    <cofactor evidence="1">
        <name>pantetheine 4'-phosphate</name>
        <dbReference type="ChEBI" id="CHEBI:47942"/>
    </cofactor>
</comment>
<keyword evidence="4" id="KW-0597">Phosphoprotein</keyword>
<dbReference type="InterPro" id="IPR001242">
    <property type="entry name" value="Condensation_dom"/>
</dbReference>
<dbReference type="Gene3D" id="1.10.1200.10">
    <property type="entry name" value="ACP-like"/>
    <property type="match status" value="2"/>
</dbReference>
<dbReference type="InterPro" id="IPR025110">
    <property type="entry name" value="AMP-bd_C"/>
</dbReference>
<dbReference type="Pfam" id="PF13193">
    <property type="entry name" value="AMP-binding_C"/>
    <property type="match status" value="1"/>
</dbReference>
<dbReference type="PROSITE" id="PS00455">
    <property type="entry name" value="AMP_BINDING"/>
    <property type="match status" value="1"/>
</dbReference>
<dbReference type="CDD" id="cd05930">
    <property type="entry name" value="A_NRPS"/>
    <property type="match status" value="1"/>
</dbReference>
<dbReference type="InterPro" id="IPR045851">
    <property type="entry name" value="AMP-bd_C_sf"/>
</dbReference>
<feature type="domain" description="Carrier" evidence="5">
    <location>
        <begin position="410"/>
        <end position="485"/>
    </location>
</feature>
<dbReference type="FunFam" id="2.30.38.10:FF:000001">
    <property type="entry name" value="Non-ribosomal peptide synthetase PvdI"/>
    <property type="match status" value="1"/>
</dbReference>
<dbReference type="InterPro" id="IPR006162">
    <property type="entry name" value="Ppantetheine_attach_site"/>
</dbReference>
<dbReference type="PROSITE" id="PS50075">
    <property type="entry name" value="CARRIER"/>
    <property type="match status" value="2"/>
</dbReference>
<dbReference type="InterPro" id="IPR010071">
    <property type="entry name" value="AA_adenyl_dom"/>
</dbReference>
<dbReference type="InterPro" id="IPR036736">
    <property type="entry name" value="ACP-like_sf"/>
</dbReference>
<dbReference type="Pfam" id="PF00668">
    <property type="entry name" value="Condensation"/>
    <property type="match status" value="1"/>
</dbReference>
<dbReference type="GO" id="GO:0043041">
    <property type="term" value="P:amino acid activation for nonribosomal peptide biosynthetic process"/>
    <property type="evidence" value="ECO:0007669"/>
    <property type="project" value="TreeGrafter"/>
</dbReference>
<dbReference type="SUPFAM" id="SSF47336">
    <property type="entry name" value="ACP-like"/>
    <property type="match status" value="2"/>
</dbReference>
<comment type="caution">
    <text evidence="6">The sequence shown here is derived from an EMBL/GenBank/DDBJ whole genome shotgun (WGS) entry which is preliminary data.</text>
</comment>
<dbReference type="CDD" id="cd19531">
    <property type="entry name" value="LCL_NRPS-like"/>
    <property type="match status" value="1"/>
</dbReference>
<feature type="domain" description="Carrier" evidence="5">
    <location>
        <begin position="1452"/>
        <end position="1527"/>
    </location>
</feature>
<name>A0A5B2X2R5_9PSEU</name>
<dbReference type="Proteomes" id="UP000323454">
    <property type="component" value="Unassembled WGS sequence"/>
</dbReference>
<evidence type="ECO:0000256" key="3">
    <source>
        <dbReference type="ARBA" id="ARBA00022450"/>
    </source>
</evidence>
<proteinExistence type="inferred from homology"/>
<dbReference type="SUPFAM" id="SSF56801">
    <property type="entry name" value="Acetyl-CoA synthetase-like"/>
    <property type="match status" value="2"/>
</dbReference>
<dbReference type="Gene3D" id="2.30.38.10">
    <property type="entry name" value="Luciferase, Domain 3"/>
    <property type="match status" value="1"/>
</dbReference>
<dbReference type="GO" id="GO:0005737">
    <property type="term" value="C:cytoplasm"/>
    <property type="evidence" value="ECO:0007669"/>
    <property type="project" value="TreeGrafter"/>
</dbReference>
<dbReference type="GO" id="GO:0003824">
    <property type="term" value="F:catalytic activity"/>
    <property type="evidence" value="ECO:0007669"/>
    <property type="project" value="InterPro"/>
</dbReference>
<dbReference type="GO" id="GO:0031177">
    <property type="term" value="F:phosphopantetheine binding"/>
    <property type="evidence" value="ECO:0007669"/>
    <property type="project" value="InterPro"/>
</dbReference>
<dbReference type="Pfam" id="PF00550">
    <property type="entry name" value="PP-binding"/>
    <property type="match status" value="2"/>
</dbReference>
<dbReference type="Gene3D" id="3.30.559.10">
    <property type="entry name" value="Chloramphenicol acetyltransferase-like domain"/>
    <property type="match status" value="1"/>
</dbReference>